<dbReference type="RefSeq" id="XP_056513590.1">
    <property type="nucleotide sequence ID" value="XM_056652523.1"/>
</dbReference>
<evidence type="ECO:0000256" key="1">
    <source>
        <dbReference type="SAM" id="SignalP"/>
    </source>
</evidence>
<dbReference type="Proteomes" id="UP001141434">
    <property type="component" value="Unassembled WGS sequence"/>
</dbReference>
<organism evidence="2 3">
    <name type="scientific">Penicillium alfredii</name>
    <dbReference type="NCBI Taxonomy" id="1506179"/>
    <lineage>
        <taxon>Eukaryota</taxon>
        <taxon>Fungi</taxon>
        <taxon>Dikarya</taxon>
        <taxon>Ascomycota</taxon>
        <taxon>Pezizomycotina</taxon>
        <taxon>Eurotiomycetes</taxon>
        <taxon>Eurotiomycetidae</taxon>
        <taxon>Eurotiales</taxon>
        <taxon>Aspergillaceae</taxon>
        <taxon>Penicillium</taxon>
    </lineage>
</organism>
<evidence type="ECO:0000313" key="2">
    <source>
        <dbReference type="EMBL" id="KAJ5104594.1"/>
    </source>
</evidence>
<evidence type="ECO:0000313" key="3">
    <source>
        <dbReference type="Proteomes" id="UP001141434"/>
    </source>
</evidence>
<name>A0A9W9KFI7_9EURO</name>
<dbReference type="OrthoDB" id="4294145at2759"/>
<accession>A0A9W9KFI7</accession>
<feature type="chain" id="PRO_5040990186" evidence="1">
    <location>
        <begin position="19"/>
        <end position="81"/>
    </location>
</feature>
<gene>
    <name evidence="2" type="ORF">NUU61_001941</name>
</gene>
<dbReference type="EMBL" id="JAPMSZ010000004">
    <property type="protein sequence ID" value="KAJ5104594.1"/>
    <property type="molecule type" value="Genomic_DNA"/>
</dbReference>
<keyword evidence="3" id="KW-1185">Reference proteome</keyword>
<sequence length="81" mass="8749">MNLLHTVILLALASLSLAGNCPFAKFAKPGEKGVPQLDHEKLGAFVAKMKELAPEQAEGLTEKFQSAFDSASQHPHVKHDL</sequence>
<proteinExistence type="predicted"/>
<reference evidence="2" key="1">
    <citation type="submission" date="2022-11" db="EMBL/GenBank/DDBJ databases">
        <authorList>
            <person name="Petersen C."/>
        </authorList>
    </citation>
    <scope>NUCLEOTIDE SEQUENCE</scope>
    <source>
        <strain evidence="2">IBT 34128</strain>
    </source>
</reference>
<keyword evidence="1" id="KW-0732">Signal</keyword>
<dbReference type="GeneID" id="81391691"/>
<dbReference type="AlphaFoldDB" id="A0A9W9KFI7"/>
<reference evidence="2" key="2">
    <citation type="journal article" date="2023" name="IMA Fungus">
        <title>Comparative genomic study of the Penicillium genus elucidates a diverse pangenome and 15 lateral gene transfer events.</title>
        <authorList>
            <person name="Petersen C."/>
            <person name="Sorensen T."/>
            <person name="Nielsen M.R."/>
            <person name="Sondergaard T.E."/>
            <person name="Sorensen J.L."/>
            <person name="Fitzpatrick D.A."/>
            <person name="Frisvad J.C."/>
            <person name="Nielsen K.L."/>
        </authorList>
    </citation>
    <scope>NUCLEOTIDE SEQUENCE</scope>
    <source>
        <strain evidence="2">IBT 34128</strain>
    </source>
</reference>
<protein>
    <submittedName>
        <fullName evidence="2">Uncharacterized protein</fullName>
    </submittedName>
</protein>
<feature type="signal peptide" evidence="1">
    <location>
        <begin position="1"/>
        <end position="18"/>
    </location>
</feature>
<comment type="caution">
    <text evidence="2">The sequence shown here is derived from an EMBL/GenBank/DDBJ whole genome shotgun (WGS) entry which is preliminary data.</text>
</comment>